<proteinExistence type="predicted"/>
<protein>
    <submittedName>
        <fullName evidence="1">Uncharacterized protein</fullName>
    </submittedName>
</protein>
<sequence>MMAYTKLPERTLEGRTRFAAVKDESALGDRLPETQYNHNSHDSKPARRYIPVFHLEPSRKLQHEKLKYCFTN</sequence>
<dbReference type="EMBL" id="VSRR010013219">
    <property type="protein sequence ID" value="MPC55482.1"/>
    <property type="molecule type" value="Genomic_DNA"/>
</dbReference>
<name>A0A5B7G9E3_PORTR</name>
<organism evidence="1 2">
    <name type="scientific">Portunus trituberculatus</name>
    <name type="common">Swimming crab</name>
    <name type="synonym">Neptunus trituberculatus</name>
    <dbReference type="NCBI Taxonomy" id="210409"/>
    <lineage>
        <taxon>Eukaryota</taxon>
        <taxon>Metazoa</taxon>
        <taxon>Ecdysozoa</taxon>
        <taxon>Arthropoda</taxon>
        <taxon>Crustacea</taxon>
        <taxon>Multicrustacea</taxon>
        <taxon>Malacostraca</taxon>
        <taxon>Eumalacostraca</taxon>
        <taxon>Eucarida</taxon>
        <taxon>Decapoda</taxon>
        <taxon>Pleocyemata</taxon>
        <taxon>Brachyura</taxon>
        <taxon>Eubrachyura</taxon>
        <taxon>Portunoidea</taxon>
        <taxon>Portunidae</taxon>
        <taxon>Portuninae</taxon>
        <taxon>Portunus</taxon>
    </lineage>
</organism>
<reference evidence="1 2" key="1">
    <citation type="submission" date="2019-05" db="EMBL/GenBank/DDBJ databases">
        <title>Another draft genome of Portunus trituberculatus and its Hox gene families provides insights of decapod evolution.</title>
        <authorList>
            <person name="Jeong J.-H."/>
            <person name="Song I."/>
            <person name="Kim S."/>
            <person name="Choi T."/>
            <person name="Kim D."/>
            <person name="Ryu S."/>
            <person name="Kim W."/>
        </authorList>
    </citation>
    <scope>NUCLEOTIDE SEQUENCE [LARGE SCALE GENOMIC DNA]</scope>
    <source>
        <tissue evidence="1">Muscle</tissue>
    </source>
</reference>
<keyword evidence="2" id="KW-1185">Reference proteome</keyword>
<accession>A0A5B7G9E3</accession>
<dbReference type="Proteomes" id="UP000324222">
    <property type="component" value="Unassembled WGS sequence"/>
</dbReference>
<gene>
    <name evidence="1" type="ORF">E2C01_049420</name>
</gene>
<evidence type="ECO:0000313" key="1">
    <source>
        <dbReference type="EMBL" id="MPC55482.1"/>
    </source>
</evidence>
<comment type="caution">
    <text evidence="1">The sequence shown here is derived from an EMBL/GenBank/DDBJ whole genome shotgun (WGS) entry which is preliminary data.</text>
</comment>
<evidence type="ECO:0000313" key="2">
    <source>
        <dbReference type="Proteomes" id="UP000324222"/>
    </source>
</evidence>
<dbReference type="AlphaFoldDB" id="A0A5B7G9E3"/>